<keyword evidence="1" id="KW-1133">Transmembrane helix</keyword>
<dbReference type="AlphaFoldDB" id="A0A3R9IIE4"/>
<name>A0A3R9IIE4_STRCR</name>
<feature type="transmembrane region" description="Helical" evidence="1">
    <location>
        <begin position="193"/>
        <end position="216"/>
    </location>
</feature>
<evidence type="ECO:0000313" key="2">
    <source>
        <dbReference type="EMBL" id="RSI45652.1"/>
    </source>
</evidence>
<dbReference type="RefSeq" id="WP_125389556.1">
    <property type="nucleotide sequence ID" value="NZ_RJNA01000001.1"/>
</dbReference>
<comment type="caution">
    <text evidence="2">The sequence shown here is derived from an EMBL/GenBank/DDBJ whole genome shotgun (WGS) entry which is preliminary data.</text>
</comment>
<dbReference type="EMBL" id="RJNA01000001">
    <property type="protein sequence ID" value="RSI45652.1"/>
    <property type="molecule type" value="Genomic_DNA"/>
</dbReference>
<accession>A0A3R9IIE4</accession>
<feature type="transmembrane region" description="Helical" evidence="1">
    <location>
        <begin position="6"/>
        <end position="26"/>
    </location>
</feature>
<evidence type="ECO:0000256" key="1">
    <source>
        <dbReference type="SAM" id="Phobius"/>
    </source>
</evidence>
<organism evidence="2 3">
    <name type="scientific">Streptococcus cristatus</name>
    <dbReference type="NCBI Taxonomy" id="45634"/>
    <lineage>
        <taxon>Bacteria</taxon>
        <taxon>Bacillati</taxon>
        <taxon>Bacillota</taxon>
        <taxon>Bacilli</taxon>
        <taxon>Lactobacillales</taxon>
        <taxon>Streptococcaceae</taxon>
        <taxon>Streptococcus</taxon>
    </lineage>
</organism>
<protein>
    <submittedName>
        <fullName evidence="2">Uncharacterized protein</fullName>
    </submittedName>
</protein>
<keyword evidence="1" id="KW-0472">Membrane</keyword>
<sequence length="271" mass="31697">MEVGQIITLLSGAGIGAVLSAVLLFINNTKKNKLDFITKERSEWRKEIKSIIVDLLSGKNRFFAINRLETQLNPYGRYISKEDTYEFYMNDGHIWRLVDNFDYSTKSVNVLTKYLELLLKYDWERSKREIKLDIFNSFIYFILIITSLSNSLLILFKITDLTQGIVLALSSFFMIASVFYFRSFTKNFKKMPIFEGIYIGFLCLSMYYGIDGMLYWLILPETKDLRSLFATLLILALILSTELKIIIDTNIEEKKYILCLKEILIKEHTHV</sequence>
<proteinExistence type="predicted"/>
<keyword evidence="1" id="KW-0812">Transmembrane</keyword>
<feature type="transmembrane region" description="Helical" evidence="1">
    <location>
        <begin position="134"/>
        <end position="155"/>
    </location>
</feature>
<dbReference type="Proteomes" id="UP000282617">
    <property type="component" value="Unassembled WGS sequence"/>
</dbReference>
<feature type="transmembrane region" description="Helical" evidence="1">
    <location>
        <begin position="161"/>
        <end position="181"/>
    </location>
</feature>
<gene>
    <name evidence="2" type="ORF">D8872_00310</name>
</gene>
<feature type="transmembrane region" description="Helical" evidence="1">
    <location>
        <begin position="228"/>
        <end position="247"/>
    </location>
</feature>
<reference evidence="2 3" key="1">
    <citation type="submission" date="2018-11" db="EMBL/GenBank/DDBJ databases">
        <title>Species Designations Belie Phenotypic and Genotypic Heterogeneity in Oral Streptococci.</title>
        <authorList>
            <person name="Velsko I."/>
        </authorList>
    </citation>
    <scope>NUCLEOTIDE SEQUENCE [LARGE SCALE GENOMIC DNA]</scope>
    <source>
        <strain evidence="2 3">BCC51</strain>
    </source>
</reference>
<evidence type="ECO:0000313" key="3">
    <source>
        <dbReference type="Proteomes" id="UP000282617"/>
    </source>
</evidence>